<proteinExistence type="predicted"/>
<reference evidence="1" key="1">
    <citation type="submission" date="2021-12" db="EMBL/GenBank/DDBJ databases">
        <title>Novel species in genus Dyadobacter.</title>
        <authorList>
            <person name="Ma C."/>
        </authorList>
    </citation>
    <scope>NUCLEOTIDE SEQUENCE</scope>
    <source>
        <strain evidence="1">LJ419</strain>
    </source>
</reference>
<dbReference type="RefSeq" id="WP_234654529.1">
    <property type="nucleotide sequence ID" value="NZ_CP094997.1"/>
</dbReference>
<dbReference type="EMBL" id="JAJTTC010000001">
    <property type="protein sequence ID" value="MCF0061318.1"/>
    <property type="molecule type" value="Genomic_DNA"/>
</dbReference>
<dbReference type="AlphaFoldDB" id="A0A9X1TKK4"/>
<dbReference type="Proteomes" id="UP001139000">
    <property type="component" value="Unassembled WGS sequence"/>
</dbReference>
<evidence type="ECO:0000313" key="2">
    <source>
        <dbReference type="Proteomes" id="UP001139000"/>
    </source>
</evidence>
<organism evidence="1 2">
    <name type="scientific">Dyadobacter chenwenxiniae</name>
    <dbReference type="NCBI Taxonomy" id="2906456"/>
    <lineage>
        <taxon>Bacteria</taxon>
        <taxon>Pseudomonadati</taxon>
        <taxon>Bacteroidota</taxon>
        <taxon>Cytophagia</taxon>
        <taxon>Cytophagales</taxon>
        <taxon>Spirosomataceae</taxon>
        <taxon>Dyadobacter</taxon>
    </lineage>
</organism>
<accession>A0A9X1TKK4</accession>
<keyword evidence="2" id="KW-1185">Reference proteome</keyword>
<gene>
    <name evidence="1" type="ORF">LXM26_07430</name>
</gene>
<protein>
    <submittedName>
        <fullName evidence="1">Helix-turn-helix domain-containing protein</fullName>
    </submittedName>
</protein>
<evidence type="ECO:0000313" key="1">
    <source>
        <dbReference type="EMBL" id="MCF0061318.1"/>
    </source>
</evidence>
<comment type="caution">
    <text evidence="1">The sequence shown here is derived from an EMBL/GenBank/DDBJ whole genome shotgun (WGS) entry which is preliminary data.</text>
</comment>
<sequence length="93" mass="10983">MNVITIEESALYELIERVLERLQSPEHAVKPKWISDVEAMQILGIKSKSTLQQFRDRGQITFSKVRHKLILYDRESIELFISRHERKAFNNGK</sequence>
<name>A0A9X1TKK4_9BACT</name>